<gene>
    <name evidence="2" type="ORF">ETU37_17905</name>
</gene>
<reference evidence="2 3" key="1">
    <citation type="submission" date="2019-01" db="EMBL/GenBank/DDBJ databases">
        <title>Nocardioides guangzhouensis sp. nov., an actinobacterium isolated from soil.</title>
        <authorList>
            <person name="Fu Y."/>
            <person name="Cai Y."/>
            <person name="Lin Z."/>
            <person name="Chen P."/>
        </authorList>
    </citation>
    <scope>NUCLEOTIDE SEQUENCE [LARGE SCALE GENOMIC DNA]</scope>
    <source>
        <strain evidence="2 3">NBRC 105384</strain>
    </source>
</reference>
<dbReference type="EMBL" id="SDPU01000032">
    <property type="protein sequence ID" value="RYU10262.1"/>
    <property type="molecule type" value="Genomic_DNA"/>
</dbReference>
<feature type="region of interest" description="Disordered" evidence="1">
    <location>
        <begin position="134"/>
        <end position="202"/>
    </location>
</feature>
<name>A0A4Q5IW33_9ACTN</name>
<accession>A0A4Q5IW33</accession>
<evidence type="ECO:0000313" key="2">
    <source>
        <dbReference type="EMBL" id="RYU10262.1"/>
    </source>
</evidence>
<comment type="caution">
    <text evidence="2">The sequence shown here is derived from an EMBL/GenBank/DDBJ whole genome shotgun (WGS) entry which is preliminary data.</text>
</comment>
<proteinExistence type="predicted"/>
<feature type="compositionally biased region" description="Basic and acidic residues" evidence="1">
    <location>
        <begin position="176"/>
        <end position="188"/>
    </location>
</feature>
<feature type="compositionally biased region" description="Polar residues" evidence="1">
    <location>
        <begin position="134"/>
        <end position="143"/>
    </location>
</feature>
<organism evidence="2 3">
    <name type="scientific">Nocardioides iriomotensis</name>
    <dbReference type="NCBI Taxonomy" id="715784"/>
    <lineage>
        <taxon>Bacteria</taxon>
        <taxon>Bacillati</taxon>
        <taxon>Actinomycetota</taxon>
        <taxon>Actinomycetes</taxon>
        <taxon>Propionibacteriales</taxon>
        <taxon>Nocardioidaceae</taxon>
        <taxon>Nocardioides</taxon>
    </lineage>
</organism>
<evidence type="ECO:0000256" key="1">
    <source>
        <dbReference type="SAM" id="MobiDB-lite"/>
    </source>
</evidence>
<dbReference type="RefSeq" id="WP_129988698.1">
    <property type="nucleotide sequence ID" value="NZ_SDPU01000032.1"/>
</dbReference>
<evidence type="ECO:0000313" key="3">
    <source>
        <dbReference type="Proteomes" id="UP000291189"/>
    </source>
</evidence>
<keyword evidence="3" id="KW-1185">Reference proteome</keyword>
<sequence length="202" mass="20870">MPKKSKTLLDHANDLATDIVDKIGPQVEHAVETAKDKAGPVIAEAREKAAPAVHDARDRINTEVIPAIAAAIAAANEATEEVRGEAGKRGKAAVAALKGEVEAPKETHRFRNFLVILGLGGAIAFVAKKLSDRPSSTTWESNYTPAPAPTPPASAAGAHRAEGEGDDQGGSSPDVAKADAAAEPHEATTPDNPAETIDVKNN</sequence>
<protein>
    <submittedName>
        <fullName evidence="2">Uncharacterized protein</fullName>
    </submittedName>
</protein>
<dbReference type="OrthoDB" id="3826403at2"/>
<dbReference type="Proteomes" id="UP000291189">
    <property type="component" value="Unassembled WGS sequence"/>
</dbReference>
<dbReference type="AlphaFoldDB" id="A0A4Q5IW33"/>